<name>A0ABM8BPV4_9CREN</name>
<sequence>MIFRRWFLMLSISQAKEITSVINELRSKGFSKLDIYLVLRTLKPNANFEYILTPSELELVNRTNKLRSELYRLRTQLYDLERKVKRRHEIIMGVYEELMKNRSRK</sequence>
<evidence type="ECO:0000313" key="2">
    <source>
        <dbReference type="Proteomes" id="UP001060771"/>
    </source>
</evidence>
<keyword evidence="2" id="KW-1185">Reference proteome</keyword>
<protein>
    <submittedName>
        <fullName evidence="1">Uncharacterized protein</fullName>
    </submittedName>
</protein>
<dbReference type="Proteomes" id="UP001060771">
    <property type="component" value="Chromosome"/>
</dbReference>
<gene>
    <name evidence="1" type="ORF">Vsou_20880</name>
</gene>
<organism evidence="1 2">
    <name type="scientific">Vulcanisaeta souniana JCM 11219</name>
    <dbReference type="NCBI Taxonomy" id="1293586"/>
    <lineage>
        <taxon>Archaea</taxon>
        <taxon>Thermoproteota</taxon>
        <taxon>Thermoprotei</taxon>
        <taxon>Thermoproteales</taxon>
        <taxon>Thermoproteaceae</taxon>
        <taxon>Vulcanisaeta</taxon>
    </lineage>
</organism>
<proteinExistence type="predicted"/>
<accession>A0ABM8BPV4</accession>
<reference evidence="2" key="1">
    <citation type="submission" date="2022-09" db="EMBL/GenBank/DDBJ databases">
        <title>Complete genome sequence of Vulcanisaeta souniana.</title>
        <authorList>
            <person name="Kato S."/>
            <person name="Itoh T."/>
            <person name="Ohkuma M."/>
        </authorList>
    </citation>
    <scope>NUCLEOTIDE SEQUENCE [LARGE SCALE GENOMIC DNA]</scope>
    <source>
        <strain evidence="2">JCM 11219</strain>
    </source>
</reference>
<dbReference type="EMBL" id="AP026830">
    <property type="protein sequence ID" value="BDR92995.1"/>
    <property type="molecule type" value="Genomic_DNA"/>
</dbReference>
<evidence type="ECO:0000313" key="1">
    <source>
        <dbReference type="EMBL" id="BDR92995.1"/>
    </source>
</evidence>